<gene>
    <name evidence="6" type="ORF">SAMN02745729_102252</name>
</gene>
<dbReference type="NCBIfam" id="NF006386">
    <property type="entry name" value="PRK08633.1"/>
    <property type="match status" value="1"/>
</dbReference>
<dbReference type="Pfam" id="PF07690">
    <property type="entry name" value="MFS_1"/>
    <property type="match status" value="1"/>
</dbReference>
<dbReference type="InterPro" id="IPR045851">
    <property type="entry name" value="AMP-bd_C_sf"/>
</dbReference>
<dbReference type="InterPro" id="IPR042099">
    <property type="entry name" value="ANL_N_sf"/>
</dbReference>
<dbReference type="SUPFAM" id="SSF56801">
    <property type="entry name" value="Acetyl-CoA synthetase-like"/>
    <property type="match status" value="1"/>
</dbReference>
<dbReference type="InterPro" id="IPR002123">
    <property type="entry name" value="Plipid/glycerol_acylTrfase"/>
</dbReference>
<dbReference type="Gene3D" id="3.30.300.30">
    <property type="match status" value="1"/>
</dbReference>
<keyword evidence="1 4" id="KW-0812">Transmembrane</keyword>
<feature type="transmembrane region" description="Helical" evidence="4">
    <location>
        <begin position="394"/>
        <end position="419"/>
    </location>
</feature>
<dbReference type="CDD" id="cd07989">
    <property type="entry name" value="LPLAT_AGPAT-like"/>
    <property type="match status" value="1"/>
</dbReference>
<protein>
    <submittedName>
        <fullName evidence="6">Acyl-[acyl-carrier-protein]-phospholipid O-acyltransferase / long-chain-fatty-acid--[acyl-carrier-protein] ligase</fullName>
    </submittedName>
</protein>
<keyword evidence="6" id="KW-0808">Transferase</keyword>
<feature type="transmembrane region" description="Helical" evidence="4">
    <location>
        <begin position="325"/>
        <end position="348"/>
    </location>
</feature>
<evidence type="ECO:0000313" key="6">
    <source>
        <dbReference type="EMBL" id="SEA30179.1"/>
    </source>
</evidence>
<dbReference type="PANTHER" id="PTHR43767">
    <property type="entry name" value="LONG-CHAIN-FATTY-ACID--COA LIGASE"/>
    <property type="match status" value="1"/>
</dbReference>
<dbReference type="Gene3D" id="3.40.50.12780">
    <property type="entry name" value="N-terminal domain of ligase-like"/>
    <property type="match status" value="1"/>
</dbReference>
<dbReference type="InterPro" id="IPR011701">
    <property type="entry name" value="MFS"/>
</dbReference>
<feature type="transmembrane region" description="Helical" evidence="4">
    <location>
        <begin position="81"/>
        <end position="100"/>
    </location>
</feature>
<dbReference type="PROSITE" id="PS00455">
    <property type="entry name" value="AMP_BINDING"/>
    <property type="match status" value="1"/>
</dbReference>
<dbReference type="InterPro" id="IPR036259">
    <property type="entry name" value="MFS_trans_sf"/>
</dbReference>
<evidence type="ECO:0000256" key="2">
    <source>
        <dbReference type="ARBA" id="ARBA00022989"/>
    </source>
</evidence>
<dbReference type="Pfam" id="PF01553">
    <property type="entry name" value="Acyltransferase"/>
    <property type="match status" value="1"/>
</dbReference>
<dbReference type="CDD" id="cd06173">
    <property type="entry name" value="MFS_MefA_like"/>
    <property type="match status" value="1"/>
</dbReference>
<dbReference type="InterPro" id="IPR050237">
    <property type="entry name" value="ATP-dep_AMP-bd_enzyme"/>
</dbReference>
<keyword evidence="3 4" id="KW-0472">Membrane</keyword>
<feature type="transmembrane region" description="Helical" evidence="4">
    <location>
        <begin position="142"/>
        <end position="162"/>
    </location>
</feature>
<dbReference type="STRING" id="1122198.SAMN02745729_102252"/>
<proteinExistence type="predicted"/>
<dbReference type="SUPFAM" id="SSF103473">
    <property type="entry name" value="MFS general substrate transporter"/>
    <property type="match status" value="1"/>
</dbReference>
<dbReference type="AlphaFoldDB" id="A0A1H4A2B2"/>
<dbReference type="InterPro" id="IPR020845">
    <property type="entry name" value="AMP-binding_CS"/>
</dbReference>
<keyword evidence="2 4" id="KW-1133">Transmembrane helix</keyword>
<feature type="transmembrane region" description="Helical" evidence="4">
    <location>
        <begin position="106"/>
        <end position="122"/>
    </location>
</feature>
<feature type="domain" description="Phospholipid/glycerol acyltransferase" evidence="5">
    <location>
        <begin position="448"/>
        <end position="565"/>
    </location>
</feature>
<feature type="transmembrane region" description="Helical" evidence="4">
    <location>
        <begin position="677"/>
        <end position="696"/>
    </location>
</feature>
<name>A0A1H4A2B2_9GAMM</name>
<reference evidence="7" key="1">
    <citation type="submission" date="2016-10" db="EMBL/GenBank/DDBJ databases">
        <authorList>
            <person name="Varghese N."/>
            <person name="Submissions S."/>
        </authorList>
    </citation>
    <scope>NUCLEOTIDE SEQUENCE [LARGE SCALE GENOMIC DNA]</scope>
    <source>
        <strain evidence="7">DSM 11526</strain>
    </source>
</reference>
<dbReference type="Pfam" id="PF00501">
    <property type="entry name" value="AMP-binding"/>
    <property type="match status" value="1"/>
</dbReference>
<dbReference type="Proteomes" id="UP000242469">
    <property type="component" value="Unassembled WGS sequence"/>
</dbReference>
<feature type="transmembrane region" description="Helical" evidence="4">
    <location>
        <begin position="182"/>
        <end position="202"/>
    </location>
</feature>
<evidence type="ECO:0000256" key="1">
    <source>
        <dbReference type="ARBA" id="ARBA00022692"/>
    </source>
</evidence>
<organism evidence="6 7">
    <name type="scientific">Marinobacterium iners DSM 11526</name>
    <dbReference type="NCBI Taxonomy" id="1122198"/>
    <lineage>
        <taxon>Bacteria</taxon>
        <taxon>Pseudomonadati</taxon>
        <taxon>Pseudomonadota</taxon>
        <taxon>Gammaproteobacteria</taxon>
        <taxon>Oceanospirillales</taxon>
        <taxon>Oceanospirillaceae</taxon>
        <taxon>Marinobacterium</taxon>
    </lineage>
</organism>
<dbReference type="SUPFAM" id="SSF69593">
    <property type="entry name" value="Glycerol-3-phosphate (1)-acyltransferase"/>
    <property type="match status" value="1"/>
</dbReference>
<dbReference type="GO" id="GO:0016746">
    <property type="term" value="F:acyltransferase activity"/>
    <property type="evidence" value="ECO:0007669"/>
    <property type="project" value="UniProtKB-KW"/>
</dbReference>
<feature type="transmembrane region" description="Helical" evidence="4">
    <location>
        <begin position="45"/>
        <end position="69"/>
    </location>
</feature>
<evidence type="ECO:0000256" key="4">
    <source>
        <dbReference type="SAM" id="Phobius"/>
    </source>
</evidence>
<keyword evidence="7" id="KW-1185">Reference proteome</keyword>
<dbReference type="RefSeq" id="WP_091823605.1">
    <property type="nucleotide sequence ID" value="NZ_FNRJ01000002.1"/>
</dbReference>
<sequence length="1159" mass="126983">MTELLKIRGFPAFILVAFINAFVDLGHKVTIQNTLFKSYDGETQILLTAVVNGLILLPFIMLFTPAGFVSDKYPKHRVMQLSAAAALLITLAITACYYAGLFIPAFALTFILAVQSAIYSPAKYGFIRELLGVERLSEGNGWIQAVTIVAILSGIVVFSALFEWMLAGQSLHGPNQILPNVASLGWVLVGGAALQLLLTLRLPALSQTDSRQCFSVRDYVSGRSLWRNLAELASVRTILLSIFGLAMFWSISQVMLAVFPAYAKEHLDQNNTFIIQGAMALAGVGIMIGSVIAGRLSRHYINVGLIPLGACGVALGLLLLPQLNSIALCALAFLLIGASGAMMIIPLNAMIQFNAEESRLGRVLAGNNFVQNVSMLSFLLLTVTSALLSVPSTWVLWLLALVAVCGAIYAVILLPQALVRLMATSLIRRRYNLKVLGFEHLPVSGEGTLLLGNHISWLDWAMLQMACPRHIHFVMERSIYERWYLRWFLDLYRVIPISARGPRSAMRQVRKLLADGRVVCLFPEGAISYSGQLGEFKRGFERVARESGDGPVPNARIIPFYLRGLWGSRFSRSSERLQGFDNRGLKRDVIVAFGEPLPLDTRAETVKQTVAQLSIHAWNEYTDSLETLPRAFIRTARAAPSEWALTDLNGPVLNHRRLLTACILFSRRLRKIEEQNVGLLLPTAAGGAIANMALLMSGKTLVNLNYTSPEHVLLGCAERAGVRTLVTSSQFLRKLEQRGLSFRQLLERMNVIILEDVKAGIGKPESLLTLMQAVLTPVWALHWRYGGASDLDDTAAIMFSSGSEGAPKGVMLSHRNMMANLKQIAAVLNVQEDDCVLATLPLFHAFGLTVTCMMPLVEGIPLACHPDPTDAVNIGKAAARYRATILCGTSTFLGIYVRNQKLHPLMFSSLRLVVAGAEKLSPQIKSGFEARFRVPVLEGYGCTETTPVASVNLPDYLDTQWWHLQRGQREGTVGMALPGSMFRVVDPVSLKPLPVGDSGMILLGGSQIMKGYLNEPDRTAEVIIEADGLRWYKTGDKGYLDEDGFLTIIDRYSRFAKIGGEMISLSSVERAVQSELDQPELVLAAVAVPDERKGEQIVLLVEGADSESIQSCLRKSSIAPLCRPARVYTVDQIPLLGSGKMDLPALRQLALEQQGISEA</sequence>
<evidence type="ECO:0000313" key="7">
    <source>
        <dbReference type="Proteomes" id="UP000242469"/>
    </source>
</evidence>
<dbReference type="PANTHER" id="PTHR43767:SF1">
    <property type="entry name" value="NONRIBOSOMAL PEPTIDE SYNTHASE PES1 (EUROFUNG)-RELATED"/>
    <property type="match status" value="1"/>
</dbReference>
<feature type="transmembrane region" description="Helical" evidence="4">
    <location>
        <begin position="300"/>
        <end position="319"/>
    </location>
</feature>
<dbReference type="InterPro" id="IPR000873">
    <property type="entry name" value="AMP-dep_synth/lig_dom"/>
</dbReference>
<keyword evidence="6" id="KW-0436">Ligase</keyword>
<feature type="transmembrane region" description="Helical" evidence="4">
    <location>
        <begin position="237"/>
        <end position="261"/>
    </location>
</feature>
<evidence type="ECO:0000259" key="5">
    <source>
        <dbReference type="SMART" id="SM00563"/>
    </source>
</evidence>
<feature type="transmembrane region" description="Helical" evidence="4">
    <location>
        <begin position="273"/>
        <end position="293"/>
    </location>
</feature>
<dbReference type="OrthoDB" id="9803968at2"/>
<accession>A0A1H4A2B2</accession>
<dbReference type="Gene3D" id="1.20.1250.20">
    <property type="entry name" value="MFS general substrate transporter like domains"/>
    <property type="match status" value="1"/>
</dbReference>
<evidence type="ECO:0000256" key="3">
    <source>
        <dbReference type="ARBA" id="ARBA00023136"/>
    </source>
</evidence>
<dbReference type="GO" id="GO:0016878">
    <property type="term" value="F:acid-thiol ligase activity"/>
    <property type="evidence" value="ECO:0007669"/>
    <property type="project" value="UniProtKB-ARBA"/>
</dbReference>
<feature type="transmembrane region" description="Helical" evidence="4">
    <location>
        <begin position="369"/>
        <end position="388"/>
    </location>
</feature>
<dbReference type="SMART" id="SM00563">
    <property type="entry name" value="PlsC"/>
    <property type="match status" value="1"/>
</dbReference>
<feature type="transmembrane region" description="Helical" evidence="4">
    <location>
        <begin position="7"/>
        <end position="25"/>
    </location>
</feature>
<dbReference type="EMBL" id="FNRJ01000002">
    <property type="protein sequence ID" value="SEA30179.1"/>
    <property type="molecule type" value="Genomic_DNA"/>
</dbReference>
<dbReference type="GO" id="GO:0022857">
    <property type="term" value="F:transmembrane transporter activity"/>
    <property type="evidence" value="ECO:0007669"/>
    <property type="project" value="InterPro"/>
</dbReference>
<keyword evidence="6" id="KW-0012">Acyltransferase</keyword>